<dbReference type="Proteomes" id="UP000183971">
    <property type="component" value="Unassembled WGS sequence"/>
</dbReference>
<keyword evidence="4" id="KW-0805">Transcription regulation</keyword>
<dbReference type="RefSeq" id="XP_031084424.1">
    <property type="nucleotide sequence ID" value="XM_031218580.1"/>
</dbReference>
<dbReference type="PANTHER" id="PTHR31313:SF81">
    <property type="entry name" value="TY1 ENHANCER ACTIVATOR"/>
    <property type="match status" value="1"/>
</dbReference>
<dbReference type="CDD" id="cd00067">
    <property type="entry name" value="GAL4"/>
    <property type="match status" value="1"/>
</dbReference>
<dbReference type="GO" id="GO:0008270">
    <property type="term" value="F:zinc ion binding"/>
    <property type="evidence" value="ECO:0007669"/>
    <property type="project" value="InterPro"/>
</dbReference>
<organism evidence="9 10">
    <name type="scientific">Fusarium proliferatum (strain ET1)</name>
    <name type="common">Orchid endophyte fungus</name>
    <dbReference type="NCBI Taxonomy" id="1227346"/>
    <lineage>
        <taxon>Eukaryota</taxon>
        <taxon>Fungi</taxon>
        <taxon>Dikarya</taxon>
        <taxon>Ascomycota</taxon>
        <taxon>Pezizomycotina</taxon>
        <taxon>Sordariomycetes</taxon>
        <taxon>Hypocreomycetidae</taxon>
        <taxon>Hypocreales</taxon>
        <taxon>Nectriaceae</taxon>
        <taxon>Fusarium</taxon>
        <taxon>Fusarium fujikuroi species complex</taxon>
    </lineage>
</organism>
<keyword evidence="3" id="KW-0862">Zinc</keyword>
<dbReference type="GO" id="GO:0000981">
    <property type="term" value="F:DNA-binding transcription factor activity, RNA polymerase II-specific"/>
    <property type="evidence" value="ECO:0007669"/>
    <property type="project" value="InterPro"/>
</dbReference>
<evidence type="ECO:0000256" key="6">
    <source>
        <dbReference type="ARBA" id="ARBA00023163"/>
    </source>
</evidence>
<dbReference type="InterPro" id="IPR001138">
    <property type="entry name" value="Zn2Cys6_DnaBD"/>
</dbReference>
<dbReference type="PROSITE" id="PS00463">
    <property type="entry name" value="ZN2_CY6_FUNGAL_1"/>
    <property type="match status" value="1"/>
</dbReference>
<dbReference type="GO" id="GO:0003677">
    <property type="term" value="F:DNA binding"/>
    <property type="evidence" value="ECO:0007669"/>
    <property type="project" value="UniProtKB-KW"/>
</dbReference>
<evidence type="ECO:0000256" key="5">
    <source>
        <dbReference type="ARBA" id="ARBA00023125"/>
    </source>
</evidence>
<evidence type="ECO:0000313" key="10">
    <source>
        <dbReference type="Proteomes" id="UP000183971"/>
    </source>
</evidence>
<evidence type="ECO:0000256" key="7">
    <source>
        <dbReference type="ARBA" id="ARBA00023242"/>
    </source>
</evidence>
<dbReference type="PANTHER" id="PTHR31313">
    <property type="entry name" value="TY1 ENHANCER ACTIVATOR"/>
    <property type="match status" value="1"/>
</dbReference>
<accession>A0A1L7VTV3</accession>
<dbReference type="VEuPathDB" id="FungiDB:FPRO_07250"/>
<protein>
    <recommendedName>
        <fullName evidence="8">Zn(2)-C6 fungal-type domain-containing protein</fullName>
    </recommendedName>
</protein>
<keyword evidence="10" id="KW-1185">Reference proteome</keyword>
<dbReference type="GeneID" id="42052129"/>
<comment type="subcellular location">
    <subcellularLocation>
        <location evidence="1">Nucleus</location>
    </subcellularLocation>
</comment>
<dbReference type="PROSITE" id="PS50048">
    <property type="entry name" value="ZN2_CY6_FUNGAL_2"/>
    <property type="match status" value="1"/>
</dbReference>
<evidence type="ECO:0000256" key="2">
    <source>
        <dbReference type="ARBA" id="ARBA00022723"/>
    </source>
</evidence>
<keyword evidence="2" id="KW-0479">Metal-binding</keyword>
<proteinExistence type="predicted"/>
<evidence type="ECO:0000256" key="3">
    <source>
        <dbReference type="ARBA" id="ARBA00022833"/>
    </source>
</evidence>
<keyword evidence="5" id="KW-0238">DNA-binding</keyword>
<dbReference type="AlphaFoldDB" id="A0A1L7VTV3"/>
<evidence type="ECO:0000256" key="4">
    <source>
        <dbReference type="ARBA" id="ARBA00023015"/>
    </source>
</evidence>
<dbReference type="EMBL" id="FJOF01000007">
    <property type="protein sequence ID" value="CZR43833.1"/>
    <property type="molecule type" value="Genomic_DNA"/>
</dbReference>
<dbReference type="CDD" id="cd12148">
    <property type="entry name" value="fungal_TF_MHR"/>
    <property type="match status" value="1"/>
</dbReference>
<evidence type="ECO:0000256" key="1">
    <source>
        <dbReference type="ARBA" id="ARBA00004123"/>
    </source>
</evidence>
<comment type="caution">
    <text evidence="9">The sequence shown here is derived from an EMBL/GenBank/DDBJ whole genome shotgun (WGS) entry which is preliminary data.</text>
</comment>
<dbReference type="SMART" id="SM00066">
    <property type="entry name" value="GAL4"/>
    <property type="match status" value="1"/>
</dbReference>
<gene>
    <name evidence="9" type="ORF">FPRO_07250</name>
</gene>
<name>A0A1L7VTV3_FUSPR</name>
<evidence type="ECO:0000313" key="9">
    <source>
        <dbReference type="EMBL" id="CZR43833.1"/>
    </source>
</evidence>
<reference evidence="10" key="1">
    <citation type="journal article" date="2016" name="Genome Biol. Evol.">
        <title>Comparative 'omics' of the Fusarium fujikuroi species complex highlights differences in genetic potential and metabolite synthesis.</title>
        <authorList>
            <person name="Niehaus E.-M."/>
            <person name="Muensterkoetter M."/>
            <person name="Proctor R.H."/>
            <person name="Brown D.W."/>
            <person name="Sharon A."/>
            <person name="Idan Y."/>
            <person name="Oren-Young L."/>
            <person name="Sieber C.M."/>
            <person name="Novak O."/>
            <person name="Pencik A."/>
            <person name="Tarkowska D."/>
            <person name="Hromadova K."/>
            <person name="Freeman S."/>
            <person name="Maymon M."/>
            <person name="Elazar M."/>
            <person name="Youssef S.A."/>
            <person name="El-Shabrawy E.S.M."/>
            <person name="Shalaby A.B.A."/>
            <person name="Houterman P."/>
            <person name="Brock N.L."/>
            <person name="Burkhardt I."/>
            <person name="Tsavkelova E.A."/>
            <person name="Dickschat J.S."/>
            <person name="Galuszka P."/>
            <person name="Gueldener U."/>
            <person name="Tudzynski B."/>
        </authorList>
    </citation>
    <scope>NUCLEOTIDE SEQUENCE [LARGE SCALE GENOMIC DNA]</scope>
    <source>
        <strain evidence="10">ET1</strain>
    </source>
</reference>
<dbReference type="GO" id="GO:0005634">
    <property type="term" value="C:nucleus"/>
    <property type="evidence" value="ECO:0007669"/>
    <property type="project" value="UniProtKB-SubCell"/>
</dbReference>
<feature type="domain" description="Zn(2)-C6 fungal-type" evidence="8">
    <location>
        <begin position="10"/>
        <end position="40"/>
    </location>
</feature>
<dbReference type="InterPro" id="IPR051615">
    <property type="entry name" value="Transcr_Regulatory_Elem"/>
</dbReference>
<keyword evidence="6" id="KW-0804">Transcription</keyword>
<dbReference type="Gene3D" id="4.10.240.10">
    <property type="entry name" value="Zn(2)-C6 fungal-type DNA-binding domain"/>
    <property type="match status" value="1"/>
</dbReference>
<dbReference type="Pfam" id="PF00172">
    <property type="entry name" value="Zn_clus"/>
    <property type="match status" value="1"/>
</dbReference>
<dbReference type="SUPFAM" id="SSF57701">
    <property type="entry name" value="Zn2/Cys6 DNA-binding domain"/>
    <property type="match status" value="1"/>
</dbReference>
<keyword evidence="7" id="KW-0539">Nucleus</keyword>
<sequence length="558" mass="63652">MEKAERVYSACIPCRQKKRKCDGQSPQCSPCKLRGADCSWTLRQKPFSIVRRDGTYIQSLEAQVRHLSTIIKGMHTGSSLEQTHAIIKGSPDLLLPGFLPNSRSCVKRSELALENFSSLNWRWSALPGEKLIFSGPGKFTTPEPSVIEMFATNSRTSFQMPRDRALTLVQMFSQQVELKNRMMDFFLNSINIYHLFVDPSWVLFYPSFPENDQELQFLYSAIFSVSAHCLNISADLESALLAYAEMRAQSCFSLRPSVYVIKATSILAWFKQTLFHRSDGFAYQYMALGLSTHLYLESLFNPGSETESRMSRQDKIKTFWSLLLAERTSTPGLGIPRAIIWDAENIPLPDNGFLSSNDHSALYFRCNCQLLRLNQTYIDAIYMPGFEKLHIAQREAQIFQALGAMNAFRHEIKHLETTKFSTPSLPQSAFWIAYCAAIINLFRPFLDGSSAYKFNDGTTPLERVTTAADEVAEILRRLISDGVTRDLPPSALHHILRAALVQCLNMTAQDRKVVDYAQRNLKVLFTVLSEMRVIWERPAELYLSFLRYIIQIWGLQET</sequence>
<dbReference type="InterPro" id="IPR036864">
    <property type="entry name" value="Zn2-C6_fun-type_DNA-bd_sf"/>
</dbReference>
<evidence type="ECO:0000259" key="8">
    <source>
        <dbReference type="PROSITE" id="PS50048"/>
    </source>
</evidence>